<gene>
    <name evidence="5" type="ORF">H7J73_23365</name>
</gene>
<organism evidence="5 6">
    <name type="scientific">Mycolicibacterium komossense</name>
    <dbReference type="NCBI Taxonomy" id="1779"/>
    <lineage>
        <taxon>Bacteria</taxon>
        <taxon>Bacillati</taxon>
        <taxon>Actinomycetota</taxon>
        <taxon>Actinomycetes</taxon>
        <taxon>Mycobacteriales</taxon>
        <taxon>Mycobacteriaceae</taxon>
        <taxon>Mycolicibacterium</taxon>
    </lineage>
</organism>
<evidence type="ECO:0000259" key="2">
    <source>
        <dbReference type="Pfam" id="PF07905"/>
    </source>
</evidence>
<dbReference type="InterPro" id="IPR042070">
    <property type="entry name" value="PucR_C-HTH_sf"/>
</dbReference>
<evidence type="ECO:0000313" key="6">
    <source>
        <dbReference type="Proteomes" id="UP001526201"/>
    </source>
</evidence>
<dbReference type="InterPro" id="IPR051448">
    <property type="entry name" value="CdaR-like_regulators"/>
</dbReference>
<reference evidence="5 6" key="1">
    <citation type="journal article" date="2022" name="BMC Genomics">
        <title>Comparative genome analysis of mycobacteria focusing on tRNA and non-coding RNA.</title>
        <authorList>
            <person name="Behra P.R.K."/>
            <person name="Pettersson B.M.F."/>
            <person name="Ramesh M."/>
            <person name="Das S."/>
            <person name="Dasgupta S."/>
            <person name="Kirsebom L.A."/>
        </authorList>
    </citation>
    <scope>NUCLEOTIDE SEQUENCE [LARGE SCALE GENOMIC DNA]</scope>
    <source>
        <strain evidence="5 6">DSM 44078</strain>
    </source>
</reference>
<comment type="caution">
    <text evidence="5">The sequence shown here is derived from an EMBL/GenBank/DDBJ whole genome shotgun (WGS) entry which is preliminary data.</text>
</comment>
<name>A0ABT3CHF0_9MYCO</name>
<feature type="domain" description="CdaR GGDEF-like" evidence="4">
    <location>
        <begin position="282"/>
        <end position="422"/>
    </location>
</feature>
<evidence type="ECO:0000256" key="1">
    <source>
        <dbReference type="ARBA" id="ARBA00006754"/>
    </source>
</evidence>
<comment type="similarity">
    <text evidence="1">Belongs to the CdaR family.</text>
</comment>
<sequence>MQPTVREILELPVVTAGAPEVVLGGAPNRDALDQPVRWVHVSDLADLSNLLEGGELVLTTGQALSDPAHRAEYLPRLAAAGAVAVVVELGLHVDAVPADVLDAGRGLGLAVIVLHRPVRFVEVTEQVHRRIVAEQYAEVDYTRRVHEVFTSLSMSRASLDEIVASAADILATPIVLEDLNRQVLAFAGHGVPTAELLADWDRRSRLTPELGAGSWAATPVGPYRQEWGRLVAPNVPGPGERSVSTTLERAAQALVLHRMIEQDRTSLELRAQGGLVEDLRRGRIHDEADATSRAYALGLRPALTYVPASLRWAEGSGVDQVIVQQRRARTLDAVVHAIRSTGHTVLAAGSESGQIDLLLAPQRTTAGAGLSTAILGEVCGSIRRAVVRIEGIASCVIGIGPESSRLLDAAGGLAEAAHVAEVAMAMPTHVGDGTGDKSFYRAADVRLRGMVGLIRSDPRVQAFAETELRGLLEYRAKHGGPGVQAYELLRSFLDVGGNKTELAKRTHLSRPTLYARLAALQRLLGVDLDDAESRTSLHVAMLILESRQRAGDIYR</sequence>
<feature type="domain" description="PucR C-terminal helix-turn-helix" evidence="3">
    <location>
        <begin position="487"/>
        <end position="543"/>
    </location>
</feature>
<keyword evidence="6" id="KW-1185">Reference proteome</keyword>
<dbReference type="PANTHER" id="PTHR33744:SF1">
    <property type="entry name" value="DNA-BINDING TRANSCRIPTIONAL ACTIVATOR ADER"/>
    <property type="match status" value="1"/>
</dbReference>
<dbReference type="InterPro" id="IPR012914">
    <property type="entry name" value="PucR_dom"/>
</dbReference>
<dbReference type="InterPro" id="IPR041522">
    <property type="entry name" value="CdaR_GGDEF"/>
</dbReference>
<dbReference type="Pfam" id="PF07905">
    <property type="entry name" value="PucR"/>
    <property type="match status" value="1"/>
</dbReference>
<evidence type="ECO:0000259" key="4">
    <source>
        <dbReference type="Pfam" id="PF17853"/>
    </source>
</evidence>
<evidence type="ECO:0000313" key="5">
    <source>
        <dbReference type="EMBL" id="MCV7228959.1"/>
    </source>
</evidence>
<dbReference type="Pfam" id="PF17853">
    <property type="entry name" value="GGDEF_2"/>
    <property type="match status" value="1"/>
</dbReference>
<proteinExistence type="inferred from homology"/>
<protein>
    <submittedName>
        <fullName evidence="5">PucR family transcriptional regulator</fullName>
    </submittedName>
</protein>
<dbReference type="Gene3D" id="1.10.10.2840">
    <property type="entry name" value="PucR C-terminal helix-turn-helix domain"/>
    <property type="match status" value="1"/>
</dbReference>
<dbReference type="RefSeq" id="WP_264070154.1">
    <property type="nucleotide sequence ID" value="NZ_JACKTY010000038.1"/>
</dbReference>
<feature type="domain" description="Purine catabolism PurC-like" evidence="2">
    <location>
        <begin position="7"/>
        <end position="131"/>
    </location>
</feature>
<evidence type="ECO:0000259" key="3">
    <source>
        <dbReference type="Pfam" id="PF13556"/>
    </source>
</evidence>
<dbReference type="EMBL" id="JACKTY010000038">
    <property type="protein sequence ID" value="MCV7228959.1"/>
    <property type="molecule type" value="Genomic_DNA"/>
</dbReference>
<dbReference type="InterPro" id="IPR025736">
    <property type="entry name" value="PucR_C-HTH_dom"/>
</dbReference>
<dbReference type="Pfam" id="PF13556">
    <property type="entry name" value="HTH_30"/>
    <property type="match status" value="1"/>
</dbReference>
<accession>A0ABT3CHF0</accession>
<dbReference type="Proteomes" id="UP001526201">
    <property type="component" value="Unassembled WGS sequence"/>
</dbReference>
<dbReference type="PANTHER" id="PTHR33744">
    <property type="entry name" value="CARBOHYDRATE DIACID REGULATOR"/>
    <property type="match status" value="1"/>
</dbReference>